<dbReference type="PANTHER" id="PTHR39199">
    <property type="entry name" value="BLR5128 PROTEIN"/>
    <property type="match status" value="1"/>
</dbReference>
<evidence type="ECO:0000259" key="2">
    <source>
        <dbReference type="Pfam" id="PF10000"/>
    </source>
</evidence>
<dbReference type="Pfam" id="PF10000">
    <property type="entry name" value="ACT_3"/>
    <property type="match status" value="1"/>
</dbReference>
<gene>
    <name evidence="4" type="ORF">CLV84_0853</name>
</gene>
<feature type="compositionally biased region" description="Basic and acidic residues" evidence="1">
    <location>
        <begin position="1"/>
        <end position="12"/>
    </location>
</feature>
<dbReference type="SUPFAM" id="SSF55021">
    <property type="entry name" value="ACT-like"/>
    <property type="match status" value="2"/>
</dbReference>
<reference evidence="4 5" key="1">
    <citation type="submission" date="2018-02" db="EMBL/GenBank/DDBJ databases">
        <title>Genomic Encyclopedia of Archaeal and Bacterial Type Strains, Phase II (KMG-II): from individual species to whole genera.</title>
        <authorList>
            <person name="Goeker M."/>
        </authorList>
    </citation>
    <scope>NUCLEOTIDE SEQUENCE [LARGE SCALE GENOMIC DNA]</scope>
    <source>
        <strain evidence="4 5">DSM 29526</strain>
    </source>
</reference>
<evidence type="ECO:0000256" key="1">
    <source>
        <dbReference type="SAM" id="MobiDB-lite"/>
    </source>
</evidence>
<proteinExistence type="predicted"/>
<comment type="caution">
    <text evidence="4">The sequence shown here is derived from an EMBL/GenBank/DDBJ whole genome shotgun (WGS) entry which is preliminary data.</text>
</comment>
<evidence type="ECO:0000313" key="4">
    <source>
        <dbReference type="EMBL" id="PPK87894.1"/>
    </source>
</evidence>
<evidence type="ECO:0008006" key="6">
    <source>
        <dbReference type="Google" id="ProtNLM"/>
    </source>
</evidence>
<dbReference type="Pfam" id="PF13840">
    <property type="entry name" value="ACT_7"/>
    <property type="match status" value="1"/>
</dbReference>
<dbReference type="InterPro" id="IPR027795">
    <property type="entry name" value="CASTOR_ACT_dom"/>
</dbReference>
<feature type="domain" description="DUF2241" evidence="2">
    <location>
        <begin position="27"/>
        <end position="92"/>
    </location>
</feature>
<accession>A0A2S6I8R7</accession>
<name>A0A2S6I8R7_9BACT</name>
<dbReference type="AlphaFoldDB" id="A0A2S6I8R7"/>
<feature type="domain" description="CASTOR ACT" evidence="3">
    <location>
        <begin position="93"/>
        <end position="150"/>
    </location>
</feature>
<sequence length="158" mass="17246">MRRSAGERKLADFLRSGAQNPSPMPPVNDLRQLLQNLCPERNPGTYVFTLVPDTAGIDRTLPVATIREPEGTTLILQQEVADGLGLPYTYRAAWITLRVRSDLAAVGLTAAVATALAAEGISCNVMAGYYHDHLFVEVERGEAALRVLRRLSEGEREG</sequence>
<dbReference type="Proteomes" id="UP000237662">
    <property type="component" value="Unassembled WGS sequence"/>
</dbReference>
<evidence type="ECO:0000259" key="3">
    <source>
        <dbReference type="Pfam" id="PF13840"/>
    </source>
</evidence>
<protein>
    <recommendedName>
        <fullName evidence="6">Aspartate kinase</fullName>
    </recommendedName>
</protein>
<dbReference type="InterPro" id="IPR045865">
    <property type="entry name" value="ACT-like_dom_sf"/>
</dbReference>
<dbReference type="InterPro" id="IPR018717">
    <property type="entry name" value="DUF2241"/>
</dbReference>
<dbReference type="Gene3D" id="3.30.2130.10">
    <property type="entry name" value="VC0802-like"/>
    <property type="match status" value="1"/>
</dbReference>
<feature type="region of interest" description="Disordered" evidence="1">
    <location>
        <begin position="1"/>
        <end position="25"/>
    </location>
</feature>
<organism evidence="4 5">
    <name type="scientific">Neolewinella xylanilytica</name>
    <dbReference type="NCBI Taxonomy" id="1514080"/>
    <lineage>
        <taxon>Bacteria</taxon>
        <taxon>Pseudomonadati</taxon>
        <taxon>Bacteroidota</taxon>
        <taxon>Saprospiria</taxon>
        <taxon>Saprospirales</taxon>
        <taxon>Lewinellaceae</taxon>
        <taxon>Neolewinella</taxon>
    </lineage>
</organism>
<dbReference type="PANTHER" id="PTHR39199:SF1">
    <property type="entry name" value="BLR5128 PROTEIN"/>
    <property type="match status" value="1"/>
</dbReference>
<dbReference type="EMBL" id="PTJC01000005">
    <property type="protein sequence ID" value="PPK87894.1"/>
    <property type="molecule type" value="Genomic_DNA"/>
</dbReference>
<keyword evidence="5" id="KW-1185">Reference proteome</keyword>
<evidence type="ECO:0000313" key="5">
    <source>
        <dbReference type="Proteomes" id="UP000237662"/>
    </source>
</evidence>